<dbReference type="Pfam" id="PF18029">
    <property type="entry name" value="Glyoxalase_6"/>
    <property type="match status" value="1"/>
</dbReference>
<proteinExistence type="predicted"/>
<name>A0A6M2BXL1_9GAMM</name>
<dbReference type="CDD" id="cd06587">
    <property type="entry name" value="VOC"/>
    <property type="match status" value="1"/>
</dbReference>
<protein>
    <submittedName>
        <fullName evidence="2">VOC family protein</fullName>
    </submittedName>
</protein>
<dbReference type="InterPro" id="IPR052164">
    <property type="entry name" value="Anthracycline_SecMetBiosynth"/>
</dbReference>
<evidence type="ECO:0000313" key="3">
    <source>
        <dbReference type="Proteomes" id="UP000472676"/>
    </source>
</evidence>
<dbReference type="EMBL" id="JAAMOW010000011">
    <property type="protein sequence ID" value="NGY06873.1"/>
    <property type="molecule type" value="Genomic_DNA"/>
</dbReference>
<gene>
    <name evidence="2" type="ORF">G7Y85_19035</name>
</gene>
<keyword evidence="3" id="KW-1185">Reference proteome</keyword>
<reference evidence="2 3" key="1">
    <citation type="journal article" date="2014" name="Int. J. Syst. Evol. Microbiol.">
        <title>Solimonas terrae sp. nov., isolated from soil.</title>
        <authorList>
            <person name="Kim S.J."/>
            <person name="Moon J.Y."/>
            <person name="Weon H.Y."/>
            <person name="Ahn J.H."/>
            <person name="Chen W.M."/>
            <person name="Kwon S.W."/>
        </authorList>
    </citation>
    <scope>NUCLEOTIDE SEQUENCE [LARGE SCALE GENOMIC DNA]</scope>
    <source>
        <strain evidence="2 3">KIS83-12</strain>
    </source>
</reference>
<comment type="caution">
    <text evidence="2">The sequence shown here is derived from an EMBL/GenBank/DDBJ whole genome shotgun (WGS) entry which is preliminary data.</text>
</comment>
<dbReference type="InterPro" id="IPR037523">
    <property type="entry name" value="VOC_core"/>
</dbReference>
<sequence length="123" mass="13444">MERVIGVGGIFFKSANPDALRAWYRQHLGLDIQDWGGTHFGGDPNAGAPLAWSIFDAASNSFAPSSASFMINYRVRDLHAVLAALRAEGCEVDERTDSSDFGKFGWVMDPDGNRVELWEPPAA</sequence>
<dbReference type="InterPro" id="IPR029068">
    <property type="entry name" value="Glyas_Bleomycin-R_OHBP_Dase"/>
</dbReference>
<dbReference type="PANTHER" id="PTHR33993:SF5">
    <property type="entry name" value="GLYOXALASE"/>
    <property type="match status" value="1"/>
</dbReference>
<dbReference type="RefSeq" id="WP_166261242.1">
    <property type="nucleotide sequence ID" value="NZ_JAAMOW010000011.1"/>
</dbReference>
<dbReference type="AlphaFoldDB" id="A0A6M2BXL1"/>
<evidence type="ECO:0000313" key="2">
    <source>
        <dbReference type="EMBL" id="NGY06873.1"/>
    </source>
</evidence>
<dbReference type="Proteomes" id="UP000472676">
    <property type="component" value="Unassembled WGS sequence"/>
</dbReference>
<dbReference type="InterPro" id="IPR041581">
    <property type="entry name" value="Glyoxalase_6"/>
</dbReference>
<dbReference type="PANTHER" id="PTHR33993">
    <property type="entry name" value="GLYOXALASE-RELATED"/>
    <property type="match status" value="1"/>
</dbReference>
<accession>A0A6M2BXL1</accession>
<dbReference type="PROSITE" id="PS51819">
    <property type="entry name" value="VOC"/>
    <property type="match status" value="1"/>
</dbReference>
<feature type="domain" description="VOC" evidence="1">
    <location>
        <begin position="6"/>
        <end position="120"/>
    </location>
</feature>
<dbReference type="SUPFAM" id="SSF54593">
    <property type="entry name" value="Glyoxalase/Bleomycin resistance protein/Dihydroxybiphenyl dioxygenase"/>
    <property type="match status" value="1"/>
</dbReference>
<organism evidence="2 3">
    <name type="scientific">Solimonas terrae</name>
    <dbReference type="NCBI Taxonomy" id="1396819"/>
    <lineage>
        <taxon>Bacteria</taxon>
        <taxon>Pseudomonadati</taxon>
        <taxon>Pseudomonadota</taxon>
        <taxon>Gammaproteobacteria</taxon>
        <taxon>Nevskiales</taxon>
        <taxon>Nevskiaceae</taxon>
        <taxon>Solimonas</taxon>
    </lineage>
</organism>
<dbReference type="Gene3D" id="3.10.180.10">
    <property type="entry name" value="2,3-Dihydroxybiphenyl 1,2-Dioxygenase, domain 1"/>
    <property type="match status" value="1"/>
</dbReference>
<evidence type="ECO:0000259" key="1">
    <source>
        <dbReference type="PROSITE" id="PS51819"/>
    </source>
</evidence>